<sequence>MKAEQELPIVGIAHVAFQVSDLEQSAHQYASYYGFESAFSTNEGEGSEYLKINDEQFLKLVQVPEETDDNRLIEIAFQVRDLELTTNLLRKIGLKPSEIYPSLDGSLTSALTDPDGHRLLFLEYIPDSLQAKTRGEHLGSHRLSVRLQHVGLTVRSEPAANAFYREALGFQETWRGSRNDDGPDAWVNMQMPGEHGDYIEYILIDGMVPSRKQLGSMHHLCLLTEDIQWVHRQLLRNGLPDLDRHKPMVGRSNRWLLNVHDLDGTRTEFMEAKLAFEESSSGEKH</sequence>
<reference evidence="3" key="1">
    <citation type="submission" date="2020-09" db="EMBL/GenBank/DDBJ databases">
        <title>Pelagicoccus enzymogenes sp. nov. with an EPS production, isolated from marine sediment.</title>
        <authorList>
            <person name="Feng X."/>
        </authorList>
    </citation>
    <scope>NUCLEOTIDE SEQUENCE</scope>
    <source>
        <strain evidence="3">NFK12</strain>
    </source>
</reference>
<dbReference type="InterPro" id="IPR029068">
    <property type="entry name" value="Glyas_Bleomycin-R_OHBP_Dase"/>
</dbReference>
<dbReference type="EMBL" id="JACYFG010000032">
    <property type="protein sequence ID" value="MBD5780080.1"/>
    <property type="molecule type" value="Genomic_DNA"/>
</dbReference>
<keyword evidence="4" id="KW-1185">Reference proteome</keyword>
<dbReference type="Proteomes" id="UP000622317">
    <property type="component" value="Unassembled WGS sequence"/>
</dbReference>
<evidence type="ECO:0000259" key="2">
    <source>
        <dbReference type="PROSITE" id="PS51819"/>
    </source>
</evidence>
<gene>
    <name evidence="3" type="ORF">IEN85_11315</name>
</gene>
<dbReference type="RefSeq" id="WP_191617198.1">
    <property type="nucleotide sequence ID" value="NZ_JACYFG010000032.1"/>
</dbReference>
<dbReference type="CDD" id="cd06587">
    <property type="entry name" value="VOC"/>
    <property type="match status" value="2"/>
</dbReference>
<accession>A0A927FAC9</accession>
<dbReference type="SUPFAM" id="SSF54593">
    <property type="entry name" value="Glyoxalase/Bleomycin resistance protein/Dihydroxybiphenyl dioxygenase"/>
    <property type="match status" value="2"/>
</dbReference>
<dbReference type="AlphaFoldDB" id="A0A927FAC9"/>
<dbReference type="InterPro" id="IPR037523">
    <property type="entry name" value="VOC_core"/>
</dbReference>
<evidence type="ECO:0000313" key="3">
    <source>
        <dbReference type="EMBL" id="MBD5780080.1"/>
    </source>
</evidence>
<dbReference type="Pfam" id="PF00903">
    <property type="entry name" value="Glyoxalase"/>
    <property type="match status" value="2"/>
</dbReference>
<dbReference type="PROSITE" id="PS51819">
    <property type="entry name" value="VOC"/>
    <property type="match status" value="2"/>
</dbReference>
<dbReference type="GO" id="GO:0004493">
    <property type="term" value="F:methylmalonyl-CoA epimerase activity"/>
    <property type="evidence" value="ECO:0007669"/>
    <property type="project" value="TreeGrafter"/>
</dbReference>
<dbReference type="Gene3D" id="3.10.180.10">
    <property type="entry name" value="2,3-Dihydroxybiphenyl 1,2-Dioxygenase, domain 1"/>
    <property type="match status" value="2"/>
</dbReference>
<dbReference type="GO" id="GO:0046491">
    <property type="term" value="P:L-methylmalonyl-CoA metabolic process"/>
    <property type="evidence" value="ECO:0007669"/>
    <property type="project" value="TreeGrafter"/>
</dbReference>
<feature type="domain" description="VOC" evidence="2">
    <location>
        <begin position="11"/>
        <end position="124"/>
    </location>
</feature>
<dbReference type="GO" id="GO:0046872">
    <property type="term" value="F:metal ion binding"/>
    <property type="evidence" value="ECO:0007669"/>
    <property type="project" value="UniProtKB-KW"/>
</dbReference>
<dbReference type="GO" id="GO:0004462">
    <property type="term" value="F:lactoylglutathione lyase activity"/>
    <property type="evidence" value="ECO:0007669"/>
    <property type="project" value="InterPro"/>
</dbReference>
<evidence type="ECO:0000256" key="1">
    <source>
        <dbReference type="ARBA" id="ARBA00022723"/>
    </source>
</evidence>
<dbReference type="InterPro" id="IPR018146">
    <property type="entry name" value="Glyoxalase_1_CS"/>
</dbReference>
<dbReference type="InterPro" id="IPR004360">
    <property type="entry name" value="Glyas_Fos-R_dOase_dom"/>
</dbReference>
<dbReference type="InterPro" id="IPR051785">
    <property type="entry name" value="MMCE/EMCE_epimerase"/>
</dbReference>
<protein>
    <submittedName>
        <fullName evidence="3">VOC family protein</fullName>
    </submittedName>
</protein>
<feature type="domain" description="VOC" evidence="2">
    <location>
        <begin position="146"/>
        <end position="272"/>
    </location>
</feature>
<proteinExistence type="predicted"/>
<dbReference type="PROSITE" id="PS00934">
    <property type="entry name" value="GLYOXALASE_I_1"/>
    <property type="match status" value="1"/>
</dbReference>
<dbReference type="PANTHER" id="PTHR43048:SF3">
    <property type="entry name" value="METHYLMALONYL-COA EPIMERASE, MITOCHONDRIAL"/>
    <property type="match status" value="1"/>
</dbReference>
<evidence type="ECO:0000313" key="4">
    <source>
        <dbReference type="Proteomes" id="UP000622317"/>
    </source>
</evidence>
<dbReference type="PANTHER" id="PTHR43048">
    <property type="entry name" value="METHYLMALONYL-COA EPIMERASE"/>
    <property type="match status" value="1"/>
</dbReference>
<organism evidence="3 4">
    <name type="scientific">Pelagicoccus enzymogenes</name>
    <dbReference type="NCBI Taxonomy" id="2773457"/>
    <lineage>
        <taxon>Bacteria</taxon>
        <taxon>Pseudomonadati</taxon>
        <taxon>Verrucomicrobiota</taxon>
        <taxon>Opitutia</taxon>
        <taxon>Puniceicoccales</taxon>
        <taxon>Pelagicoccaceae</taxon>
        <taxon>Pelagicoccus</taxon>
    </lineage>
</organism>
<comment type="caution">
    <text evidence="3">The sequence shown here is derived from an EMBL/GenBank/DDBJ whole genome shotgun (WGS) entry which is preliminary data.</text>
</comment>
<keyword evidence="1" id="KW-0479">Metal-binding</keyword>
<name>A0A927FAC9_9BACT</name>